<dbReference type="InterPro" id="IPR000032">
    <property type="entry name" value="HPr-like"/>
</dbReference>
<dbReference type="HOGENOM" id="CLU_136230_2_2_6"/>
<dbReference type="PROSITE" id="PS51350">
    <property type="entry name" value="PTS_HPR_DOM"/>
    <property type="match status" value="1"/>
</dbReference>
<dbReference type="RefSeq" id="WP_013087905.1">
    <property type="nucleotide sequence ID" value="NC_014109.1"/>
</dbReference>
<comment type="function">
    <text evidence="1">General (non sugar-specific) component of the phosphoenolpyruvate-dependent sugar phosphotransferase system (sugar PTS). This major carbohydrate active-transport system catalyzes the phosphorylation of incoming sugar substrates concomitantly with their translocation across the cell membrane. The phosphoryl group from phosphoenolpyruvate (PEP) is transferred to the phosphoryl carrier protein HPr by enzyme I. Phospho-HPr then transfers it to the PTS EIIA domain.</text>
</comment>
<reference evidence="5" key="1">
    <citation type="submission" date="2008-05" db="EMBL/GenBank/DDBJ databases">
        <title>Genome sequence of Riesia pediculicola USDA.</title>
        <authorList>
            <person name="Kirkness E.F."/>
        </authorList>
    </citation>
    <scope>NUCLEOTIDE SEQUENCE [LARGE SCALE GENOMIC DNA]</scope>
    <source>
        <strain evidence="5">USDA</strain>
    </source>
</reference>
<keyword evidence="3" id="KW-0762">Sugar transport</keyword>
<dbReference type="InterPro" id="IPR002114">
    <property type="entry name" value="PTS_HPr_Ser_P_site"/>
</dbReference>
<sequence>MFQKEVTVNIQNGFHIRPASQFVKQAKRFLSNITISYGEKVVNAKSLFKLQTLGISTGDVITISAEGKDEKNAVEFLTKLINRLE</sequence>
<dbReference type="Gene3D" id="3.30.1340.10">
    <property type="entry name" value="HPr-like"/>
    <property type="match status" value="1"/>
</dbReference>
<evidence type="ECO:0000313" key="5">
    <source>
        <dbReference type="EMBL" id="ADD79929.1"/>
    </source>
</evidence>
<dbReference type="PRINTS" id="PR00107">
    <property type="entry name" value="PHOSPHOCPHPR"/>
</dbReference>
<gene>
    <name evidence="5" type="ordered locus">RIEPE_0559</name>
</gene>
<dbReference type="eggNOG" id="COG1925">
    <property type="taxonomic scope" value="Bacteria"/>
</dbReference>
<proteinExistence type="predicted"/>
<dbReference type="AlphaFoldDB" id="D4G8Y3"/>
<keyword evidence="3" id="KW-0813">Transport</keyword>
<dbReference type="EMBL" id="CP001085">
    <property type="protein sequence ID" value="ADD79929.1"/>
    <property type="molecule type" value="Genomic_DNA"/>
</dbReference>
<accession>D4G8Y3</accession>
<evidence type="ECO:0000259" key="4">
    <source>
        <dbReference type="PROSITE" id="PS51350"/>
    </source>
</evidence>
<name>D4G8Y3_RIEPU</name>
<evidence type="ECO:0000256" key="2">
    <source>
        <dbReference type="ARBA" id="ARBA00020422"/>
    </source>
</evidence>
<dbReference type="InterPro" id="IPR035895">
    <property type="entry name" value="HPr-like_sf"/>
</dbReference>
<dbReference type="Pfam" id="PF00381">
    <property type="entry name" value="PTS-HPr"/>
    <property type="match status" value="1"/>
</dbReference>
<evidence type="ECO:0000256" key="1">
    <source>
        <dbReference type="ARBA" id="ARBA00003681"/>
    </source>
</evidence>
<protein>
    <recommendedName>
        <fullName evidence="2">Phosphocarrier protein HPr</fullName>
    </recommendedName>
</protein>
<dbReference type="NCBIfam" id="TIGR01003">
    <property type="entry name" value="PTS_HPr_family"/>
    <property type="match status" value="1"/>
</dbReference>
<keyword evidence="6" id="KW-1185">Reference proteome</keyword>
<dbReference type="PANTHER" id="PTHR33705:SF1">
    <property type="entry name" value="PHOSPHOCARRIER PROTEIN HPR"/>
    <property type="match status" value="1"/>
</dbReference>
<dbReference type="PROSITE" id="PS00589">
    <property type="entry name" value="PTS_HPR_SER"/>
    <property type="match status" value="1"/>
</dbReference>
<dbReference type="PANTHER" id="PTHR33705">
    <property type="entry name" value="PHOSPHOCARRIER PROTEIN HPR"/>
    <property type="match status" value="1"/>
</dbReference>
<evidence type="ECO:0000313" key="6">
    <source>
        <dbReference type="Proteomes" id="UP000001700"/>
    </source>
</evidence>
<dbReference type="InterPro" id="IPR050399">
    <property type="entry name" value="HPr"/>
</dbReference>
<dbReference type="STRING" id="515618.RIEPE_0559"/>
<dbReference type="SUPFAM" id="SSF55594">
    <property type="entry name" value="HPr-like"/>
    <property type="match status" value="1"/>
</dbReference>
<dbReference type="Proteomes" id="UP000001700">
    <property type="component" value="Chromosome"/>
</dbReference>
<evidence type="ECO:0000256" key="3">
    <source>
        <dbReference type="ARBA" id="ARBA00022597"/>
    </source>
</evidence>
<feature type="domain" description="HPr" evidence="4">
    <location>
        <begin position="1"/>
        <end position="85"/>
    </location>
</feature>
<dbReference type="OrthoDB" id="9809047at2"/>
<dbReference type="CDD" id="cd00367">
    <property type="entry name" value="PTS-HPr_like"/>
    <property type="match status" value="1"/>
</dbReference>
<organism evidence="5 6">
    <name type="scientific">Riesia pediculicola (strain USDA)</name>
    <dbReference type="NCBI Taxonomy" id="515618"/>
    <lineage>
        <taxon>Bacteria</taxon>
        <taxon>Pseudomonadati</taxon>
        <taxon>Pseudomonadota</taxon>
        <taxon>Gammaproteobacteria</taxon>
        <taxon>Enterobacterales</taxon>
        <taxon>Enterobacteriaceae</taxon>
        <taxon>Candidatus Riesia</taxon>
    </lineage>
</organism>
<dbReference type="KEGG" id="rip:RIEPE_0559"/>